<evidence type="ECO:0000256" key="5">
    <source>
        <dbReference type="ARBA" id="ARBA00023136"/>
    </source>
</evidence>
<dbReference type="PANTHER" id="PTHR30572">
    <property type="entry name" value="MEMBRANE COMPONENT OF TRANSPORTER-RELATED"/>
    <property type="match status" value="1"/>
</dbReference>
<comment type="caution">
    <text evidence="9">The sequence shown here is derived from an EMBL/GenBank/DDBJ whole genome shotgun (WGS) entry which is preliminary data.</text>
</comment>
<feature type="transmembrane region" description="Helical" evidence="7">
    <location>
        <begin position="396"/>
        <end position="419"/>
    </location>
</feature>
<dbReference type="InterPro" id="IPR003838">
    <property type="entry name" value="ABC3_permease_C"/>
</dbReference>
<evidence type="ECO:0000256" key="7">
    <source>
        <dbReference type="SAM" id="Phobius"/>
    </source>
</evidence>
<accession>A0ABN2YEN9</accession>
<sequence length="1123" mass="116269">MRADGRGSPAGVRRAGQHGVVLGAAAVTVLLAVAVLTALTALTASSVTEGMRKRLEDDPRLSVSVSGRYAEGADEKADARVRAALHRALPGVSARIEEVLHVSNPLAVQLPAGSTVGASAGVVASGLPLSPVAVEDPQRFAQLAQGDWPRDAGQVVLSEQAARWLGVSVGATMPMNKINKSMPVTVSGVYRPVPGTEALWQAWAESSSLRTPSGLVLASREMLRTAPLLQEEVDVQWTALPDPRGLRVDGLAPLRDRVEQLTQGNAIRSVFRGSEPALEALRAGSDLPEALEALRSPMMVARSGMLVPVTMLGVLSAVTMVLTARQLTDFRRAELLLQLARGAGRGRLLGAAAAEWALCTVPAALVGLWAAGPLLGLLGRLELLVEGAAAEAAGPAAWAVAGTALVLHGCAALLPVVWTADGGERETPSRSGRRVVAQRAGADLVLAAVAVLAYLQLRQYQGLLSPAASAVGFDPVLVAAPVVMTVAAALLLLRLLPPLGRLLESLARHGRGLVAPLSGWQVSRGRAGQGAPVLLMALALAVGALTTTVIAGEPPSDRDRSAFEVGADLRVTDGELPSGQRYEALAGLPGVAAVTPLVSAQGLVRGVPTTVFGLDTGAVRPVATPARMEPGASVHAVPALRSDLERGSLADQLGRLGSDVPVHGMVIEGRPVSVDARVSVASQDPVDRTGPVWLQAQVEDASGLVTEVRSRVTPDGASRTVSMPLPGQGLHYPVQVTRLSLRAAPVREFRRALLTLTVSGVEGASMPDGTRWTNVTPGMPERATGLWCPGRDEAGQAQPVRQAGVCSSSRPDGGLLTAVVRAAAPEIGVPEQMAESFSLSTGDDKVSFSLLPVSGAKKRDVVPALVNSAFLRETSIEVGAQTRLMSGDTDQFGLSVVGVLDDLPGGQGRDVPQVLVDLKALSSTRAALGLDPLGDEAWLLAASSGDGGVRAERAIAADPRLGRVDSARARAAALAEDPFRSGRRSALVLSLVLSPVFAVAGFTVHAVGSARSRRREFAVLRALGVRRRQLAGVLRLEQSVVVGFAVLLGAFLGVVLAAVVLPLIMVDNGGRAVFPALEMTVGWGWTAVVVLATGLGAGSVVLLLSRTLARVDLARELRAGENG</sequence>
<feature type="transmembrane region" description="Helical" evidence="7">
    <location>
        <begin position="986"/>
        <end position="1007"/>
    </location>
</feature>
<comment type="similarity">
    <text evidence="6">Belongs to the ABC-4 integral membrane protein family.</text>
</comment>
<dbReference type="Proteomes" id="UP001500897">
    <property type="component" value="Unassembled WGS sequence"/>
</dbReference>
<feature type="domain" description="ABC3 transporter permease C-terminal" evidence="8">
    <location>
        <begin position="993"/>
        <end position="1106"/>
    </location>
</feature>
<keyword evidence="2" id="KW-1003">Cell membrane</keyword>
<keyword evidence="3 7" id="KW-0812">Transmembrane</keyword>
<feature type="transmembrane region" description="Helical" evidence="7">
    <location>
        <begin position="348"/>
        <end position="376"/>
    </location>
</feature>
<feature type="transmembrane region" description="Helical" evidence="7">
    <location>
        <begin position="20"/>
        <end position="44"/>
    </location>
</feature>
<keyword evidence="10" id="KW-1185">Reference proteome</keyword>
<evidence type="ECO:0000256" key="2">
    <source>
        <dbReference type="ARBA" id="ARBA00022475"/>
    </source>
</evidence>
<evidence type="ECO:0000259" key="8">
    <source>
        <dbReference type="Pfam" id="PF02687"/>
    </source>
</evidence>
<dbReference type="Pfam" id="PF02687">
    <property type="entry name" value="FtsX"/>
    <property type="match status" value="1"/>
</dbReference>
<evidence type="ECO:0000256" key="3">
    <source>
        <dbReference type="ARBA" id="ARBA00022692"/>
    </source>
</evidence>
<name>A0ABN2YEN9_9ACTN</name>
<dbReference type="PANTHER" id="PTHR30572:SF4">
    <property type="entry name" value="ABC TRANSPORTER PERMEASE YTRF"/>
    <property type="match status" value="1"/>
</dbReference>
<evidence type="ECO:0000256" key="4">
    <source>
        <dbReference type="ARBA" id="ARBA00022989"/>
    </source>
</evidence>
<feature type="transmembrane region" description="Helical" evidence="7">
    <location>
        <begin position="1040"/>
        <end position="1065"/>
    </location>
</feature>
<dbReference type="InterPro" id="IPR050250">
    <property type="entry name" value="Macrolide_Exporter_MacB"/>
</dbReference>
<feature type="transmembrane region" description="Helical" evidence="7">
    <location>
        <begin position="533"/>
        <end position="552"/>
    </location>
</feature>
<reference evidence="9 10" key="1">
    <citation type="journal article" date="2019" name="Int. J. Syst. Evol. Microbiol.">
        <title>The Global Catalogue of Microorganisms (GCM) 10K type strain sequencing project: providing services to taxonomists for standard genome sequencing and annotation.</title>
        <authorList>
            <consortium name="The Broad Institute Genomics Platform"/>
            <consortium name="The Broad Institute Genome Sequencing Center for Infectious Disease"/>
            <person name="Wu L."/>
            <person name="Ma J."/>
        </authorList>
    </citation>
    <scope>NUCLEOTIDE SEQUENCE [LARGE SCALE GENOMIC DNA]</scope>
    <source>
        <strain evidence="9 10">JCM 14559</strain>
    </source>
</reference>
<evidence type="ECO:0000313" key="9">
    <source>
        <dbReference type="EMBL" id="GAA2125971.1"/>
    </source>
</evidence>
<feature type="transmembrane region" description="Helical" evidence="7">
    <location>
        <begin position="1085"/>
        <end position="1105"/>
    </location>
</feature>
<evidence type="ECO:0000256" key="6">
    <source>
        <dbReference type="ARBA" id="ARBA00038076"/>
    </source>
</evidence>
<proteinExistence type="inferred from homology"/>
<comment type="subcellular location">
    <subcellularLocation>
        <location evidence="1">Cell membrane</location>
        <topology evidence="1">Multi-pass membrane protein</topology>
    </subcellularLocation>
</comment>
<keyword evidence="5 7" id="KW-0472">Membrane</keyword>
<evidence type="ECO:0000313" key="10">
    <source>
        <dbReference type="Proteomes" id="UP001500897"/>
    </source>
</evidence>
<dbReference type="EMBL" id="BAAANS010000115">
    <property type="protein sequence ID" value="GAA2125971.1"/>
    <property type="molecule type" value="Genomic_DNA"/>
</dbReference>
<evidence type="ECO:0000256" key="1">
    <source>
        <dbReference type="ARBA" id="ARBA00004651"/>
    </source>
</evidence>
<organism evidence="9 10">
    <name type="scientific">Kitasatospora saccharophila</name>
    <dbReference type="NCBI Taxonomy" id="407973"/>
    <lineage>
        <taxon>Bacteria</taxon>
        <taxon>Bacillati</taxon>
        <taxon>Actinomycetota</taxon>
        <taxon>Actinomycetes</taxon>
        <taxon>Kitasatosporales</taxon>
        <taxon>Streptomycetaceae</taxon>
        <taxon>Kitasatospora</taxon>
    </lineage>
</organism>
<protein>
    <submittedName>
        <fullName evidence="9">ABC transporter permease</fullName>
    </submittedName>
</protein>
<feature type="transmembrane region" description="Helical" evidence="7">
    <location>
        <begin position="305"/>
        <end position="327"/>
    </location>
</feature>
<gene>
    <name evidence="9" type="ORF">GCM10009759_78190</name>
</gene>
<keyword evidence="4 7" id="KW-1133">Transmembrane helix</keyword>
<feature type="transmembrane region" description="Helical" evidence="7">
    <location>
        <begin position="440"/>
        <end position="457"/>
    </location>
</feature>
<feature type="transmembrane region" description="Helical" evidence="7">
    <location>
        <begin position="477"/>
        <end position="496"/>
    </location>
</feature>